<evidence type="ECO:0000313" key="10">
    <source>
        <dbReference type="Proteomes" id="UP000014984"/>
    </source>
</evidence>
<evidence type="ECO:0000256" key="5">
    <source>
        <dbReference type="ARBA" id="ARBA00022989"/>
    </source>
</evidence>
<dbReference type="OrthoDB" id="9787837at2"/>
<evidence type="ECO:0000256" key="2">
    <source>
        <dbReference type="ARBA" id="ARBA00022448"/>
    </source>
</evidence>
<dbReference type="AlphaFoldDB" id="S5MHK0"/>
<dbReference type="STRING" id="1276220.STAIW_v1c07180"/>
<dbReference type="CDD" id="cd06261">
    <property type="entry name" value="TM_PBP2"/>
    <property type="match status" value="1"/>
</dbReference>
<dbReference type="InterPro" id="IPR035906">
    <property type="entry name" value="MetI-like_sf"/>
</dbReference>
<protein>
    <submittedName>
        <fullName evidence="9">sn-glycerol-3-phosphate ABC transporter permease</fullName>
    </submittedName>
</protein>
<dbReference type="EMBL" id="CP005074">
    <property type="protein sequence ID" value="AGR41330.1"/>
    <property type="molecule type" value="Genomic_DNA"/>
</dbReference>
<name>S5MHK0_9MOLU</name>
<comment type="subcellular location">
    <subcellularLocation>
        <location evidence="1 7">Cell membrane</location>
        <topology evidence="1 7">Multi-pass membrane protein</topology>
    </subcellularLocation>
</comment>
<gene>
    <name evidence="9" type="primary">ugpE</name>
    <name evidence="9" type="ORF">STAIW_v1c07180</name>
</gene>
<keyword evidence="4 7" id="KW-0812">Transmembrane</keyword>
<evidence type="ECO:0000256" key="6">
    <source>
        <dbReference type="ARBA" id="ARBA00023136"/>
    </source>
</evidence>
<feature type="transmembrane region" description="Helical" evidence="7">
    <location>
        <begin position="200"/>
        <end position="224"/>
    </location>
</feature>
<proteinExistence type="inferred from homology"/>
<dbReference type="RefSeq" id="WP_020834469.1">
    <property type="nucleotide sequence ID" value="NC_021846.1"/>
</dbReference>
<dbReference type="Pfam" id="PF00528">
    <property type="entry name" value="BPD_transp_1"/>
    <property type="match status" value="1"/>
</dbReference>
<evidence type="ECO:0000256" key="7">
    <source>
        <dbReference type="RuleBase" id="RU363032"/>
    </source>
</evidence>
<dbReference type="InterPro" id="IPR000515">
    <property type="entry name" value="MetI-like"/>
</dbReference>
<comment type="similarity">
    <text evidence="7">Belongs to the binding-protein-dependent transport system permease family.</text>
</comment>
<feature type="transmembrane region" description="Helical" evidence="7">
    <location>
        <begin position="236"/>
        <end position="257"/>
    </location>
</feature>
<dbReference type="GO" id="GO:0055085">
    <property type="term" value="P:transmembrane transport"/>
    <property type="evidence" value="ECO:0007669"/>
    <property type="project" value="InterPro"/>
</dbReference>
<dbReference type="PANTHER" id="PTHR43744:SF12">
    <property type="entry name" value="ABC TRANSPORTER PERMEASE PROTEIN MG189-RELATED"/>
    <property type="match status" value="1"/>
</dbReference>
<feature type="domain" description="ABC transmembrane type-1" evidence="8">
    <location>
        <begin position="201"/>
        <end position="404"/>
    </location>
</feature>
<evidence type="ECO:0000259" key="8">
    <source>
        <dbReference type="PROSITE" id="PS50928"/>
    </source>
</evidence>
<keyword evidence="6 7" id="KW-0472">Membrane</keyword>
<dbReference type="Proteomes" id="UP000014984">
    <property type="component" value="Chromosome"/>
</dbReference>
<keyword evidence="5 7" id="KW-1133">Transmembrane helix</keyword>
<dbReference type="KEGG" id="stai:STAIW_v1c07180"/>
<dbReference type="PATRIC" id="fig|1276220.3.peg.733"/>
<accession>S5MHK0</accession>
<reference evidence="9 10" key="1">
    <citation type="journal article" date="2013" name="Genome Biol. Evol.">
        <title>Comparison of metabolic capacities and inference of gene content evolution in mosquito-associated Spiroplasma diminutum and S. taiwanense.</title>
        <authorList>
            <person name="Lo W.S."/>
            <person name="Ku C."/>
            <person name="Chen L.L."/>
            <person name="Chang T.H."/>
            <person name="Kuo C.H."/>
        </authorList>
    </citation>
    <scope>NUCLEOTIDE SEQUENCE [LARGE SCALE GENOMIC DNA]</scope>
    <source>
        <strain evidence="9">CT-1</strain>
    </source>
</reference>
<feature type="transmembrane region" description="Helical" evidence="7">
    <location>
        <begin position="126"/>
        <end position="151"/>
    </location>
</feature>
<feature type="transmembrane region" description="Helical" evidence="7">
    <location>
        <begin position="387"/>
        <end position="409"/>
    </location>
</feature>
<organism evidence="9 10">
    <name type="scientific">Spiroplasma taiwanense CT-1</name>
    <dbReference type="NCBI Taxonomy" id="1276220"/>
    <lineage>
        <taxon>Bacteria</taxon>
        <taxon>Bacillati</taxon>
        <taxon>Mycoplasmatota</taxon>
        <taxon>Mollicutes</taxon>
        <taxon>Entomoplasmatales</taxon>
        <taxon>Spiroplasmataceae</taxon>
        <taxon>Spiroplasma</taxon>
    </lineage>
</organism>
<dbReference type="HOGENOM" id="CLU_016047_1_1_14"/>
<feature type="transmembrane region" description="Helical" evidence="7">
    <location>
        <begin position="311"/>
        <end position="333"/>
    </location>
</feature>
<dbReference type="Gene3D" id="1.10.3720.10">
    <property type="entry name" value="MetI-like"/>
    <property type="match status" value="1"/>
</dbReference>
<dbReference type="PROSITE" id="PS50928">
    <property type="entry name" value="ABC_TM1"/>
    <property type="match status" value="1"/>
</dbReference>
<dbReference type="GO" id="GO:0005886">
    <property type="term" value="C:plasma membrane"/>
    <property type="evidence" value="ECO:0007669"/>
    <property type="project" value="UniProtKB-SubCell"/>
</dbReference>
<keyword evidence="10" id="KW-1185">Reference proteome</keyword>
<evidence type="ECO:0000313" key="9">
    <source>
        <dbReference type="EMBL" id="AGR41330.1"/>
    </source>
</evidence>
<sequence>MEKNNLSQTSELINRKEINLHFKQKYLESKTNFLKLKESSSNKELIREKRKELSEFKIINKHEKHDELYKITSNLFVKLFLSITLRLSLKVNSIGNYFINFKYNYLINRKTIFTSSMAGESLKKRIILKVLQALFLFVIAVIIIFPFYWMILTSFRTTNDLDPTRPMSFWPETWSLEGYKALFEYINSNDLKYFVSVPRFFLNSIIISVISTALQLVVSVIAGFGLANYRTKAKGVILIILLSTLMIPGEALLLGQYIFMVKLKLKDNILALILPFLSNVFTIYLMSQAFERIGKSVKSASKVDGLSTFKYFWKIALPSIKSVLITSLIISLISSWNAVLWPTMILKTDSGWATVPMMLWGIMSATGGVGGDVGLEELARDPQNLKLAGATLSILPMLIMFLFTNRLIINGITRGRGEKG</sequence>
<evidence type="ECO:0000256" key="4">
    <source>
        <dbReference type="ARBA" id="ARBA00022692"/>
    </source>
</evidence>
<dbReference type="SUPFAM" id="SSF161098">
    <property type="entry name" value="MetI-like"/>
    <property type="match status" value="1"/>
</dbReference>
<dbReference type="eggNOG" id="COG0395">
    <property type="taxonomic scope" value="Bacteria"/>
</dbReference>
<keyword evidence="2 7" id="KW-0813">Transport</keyword>
<keyword evidence="3" id="KW-1003">Cell membrane</keyword>
<evidence type="ECO:0000256" key="1">
    <source>
        <dbReference type="ARBA" id="ARBA00004651"/>
    </source>
</evidence>
<dbReference type="PANTHER" id="PTHR43744">
    <property type="entry name" value="ABC TRANSPORTER PERMEASE PROTEIN MG189-RELATED-RELATED"/>
    <property type="match status" value="1"/>
</dbReference>
<evidence type="ECO:0000256" key="3">
    <source>
        <dbReference type="ARBA" id="ARBA00022475"/>
    </source>
</evidence>
<feature type="transmembrane region" description="Helical" evidence="7">
    <location>
        <begin position="269"/>
        <end position="290"/>
    </location>
</feature>